<dbReference type="AlphaFoldDB" id="A0ABD5NS23"/>
<dbReference type="GO" id="GO:0016853">
    <property type="term" value="F:isomerase activity"/>
    <property type="evidence" value="ECO:0007669"/>
    <property type="project" value="UniProtKB-KW"/>
</dbReference>
<protein>
    <submittedName>
        <fullName evidence="2">Sugar phosphate isomerase/epimerase</fullName>
    </submittedName>
</protein>
<dbReference type="Pfam" id="PF25905">
    <property type="entry name" value="DUF7961"/>
    <property type="match status" value="1"/>
</dbReference>
<accession>A0ABD5NS23</accession>
<name>A0ABD5NS23_9EURY</name>
<gene>
    <name evidence="2" type="ORF">ACFOUR_16065</name>
</gene>
<dbReference type="Gene3D" id="3.20.20.150">
    <property type="entry name" value="Divalent-metal-dependent TIM barrel enzymes"/>
    <property type="match status" value="1"/>
</dbReference>
<dbReference type="InterPro" id="IPR036237">
    <property type="entry name" value="Xyl_isomerase-like_sf"/>
</dbReference>
<dbReference type="Proteomes" id="UP001595846">
    <property type="component" value="Unassembled WGS sequence"/>
</dbReference>
<keyword evidence="3" id="KW-1185">Reference proteome</keyword>
<sequence length="133" mass="14163">MSTTSRTDVSSTLESCRSADVTPVVLEAESLESTAPTYLATLKRTFAEEGFQPATVTVTARFDSTCSIDTQSEIDRIRGYVRAASFLGASTVSVTTESVEDVDTVEPALEACAERANREGVRFEVDGPVTIAG</sequence>
<dbReference type="GeneID" id="73904357"/>
<comment type="caution">
    <text evidence="2">The sequence shown here is derived from an EMBL/GenBank/DDBJ whole genome shotgun (WGS) entry which is preliminary data.</text>
</comment>
<dbReference type="SUPFAM" id="SSF51658">
    <property type="entry name" value="Xylose isomerase-like"/>
    <property type="match status" value="1"/>
</dbReference>
<keyword evidence="2" id="KW-0413">Isomerase</keyword>
<evidence type="ECO:0000259" key="1">
    <source>
        <dbReference type="Pfam" id="PF25905"/>
    </source>
</evidence>
<evidence type="ECO:0000313" key="3">
    <source>
        <dbReference type="Proteomes" id="UP001595846"/>
    </source>
</evidence>
<proteinExistence type="predicted"/>
<dbReference type="InterPro" id="IPR058267">
    <property type="entry name" value="DUF7961"/>
</dbReference>
<dbReference type="RefSeq" id="WP_256531608.1">
    <property type="nucleotide sequence ID" value="NZ_CP101824.1"/>
</dbReference>
<evidence type="ECO:0000313" key="2">
    <source>
        <dbReference type="EMBL" id="MFC3959878.1"/>
    </source>
</evidence>
<organism evidence="2 3">
    <name type="scientific">Halovivax cerinus</name>
    <dbReference type="NCBI Taxonomy" id="1487865"/>
    <lineage>
        <taxon>Archaea</taxon>
        <taxon>Methanobacteriati</taxon>
        <taxon>Methanobacteriota</taxon>
        <taxon>Stenosarchaea group</taxon>
        <taxon>Halobacteria</taxon>
        <taxon>Halobacteriales</taxon>
        <taxon>Natrialbaceae</taxon>
        <taxon>Halovivax</taxon>
    </lineage>
</organism>
<feature type="domain" description="DUF7961" evidence="1">
    <location>
        <begin position="20"/>
        <end position="125"/>
    </location>
</feature>
<reference evidence="2 3" key="1">
    <citation type="journal article" date="2019" name="Int. J. Syst. Evol. Microbiol.">
        <title>The Global Catalogue of Microorganisms (GCM) 10K type strain sequencing project: providing services to taxonomists for standard genome sequencing and annotation.</title>
        <authorList>
            <consortium name="The Broad Institute Genomics Platform"/>
            <consortium name="The Broad Institute Genome Sequencing Center for Infectious Disease"/>
            <person name="Wu L."/>
            <person name="Ma J."/>
        </authorList>
    </citation>
    <scope>NUCLEOTIDE SEQUENCE [LARGE SCALE GENOMIC DNA]</scope>
    <source>
        <strain evidence="2 3">IBRC-M 10256</strain>
    </source>
</reference>
<dbReference type="EMBL" id="JBHSAQ010000014">
    <property type="protein sequence ID" value="MFC3959878.1"/>
    <property type="molecule type" value="Genomic_DNA"/>
</dbReference>